<gene>
    <name evidence="2" type="ORF">A3H78_03085</name>
</gene>
<sequence length="193" mass="22231">MNFIDVSKEKKEKYQVDKPGKHIFFISNYSGTVNIEIDSVNAEVFIYGVYIGRNNDNFKLNTIQHHKSGSNISDLLVKGVFFDQSKFIYEGLIRIDENAQKSNAYQKNQNLIMSPLVFIDSRPFLEILANDVRCTHGSTTGKLDREQLYYLQTRGLSVDIAQKVLIDGFIKDVFDRMSQHGVKNDLYVKYKTN</sequence>
<name>A0A1F7JCG6_9BACT</name>
<protein>
    <recommendedName>
        <fullName evidence="1">SUF system FeS cluster assembly SufBD core domain-containing protein</fullName>
    </recommendedName>
</protein>
<organism evidence="2 3">
    <name type="scientific">Candidatus Roizmanbacteria bacterium RIFCSPLOWO2_02_FULL_36_11</name>
    <dbReference type="NCBI Taxonomy" id="1802071"/>
    <lineage>
        <taxon>Bacteria</taxon>
        <taxon>Candidatus Roizmaniibacteriota</taxon>
    </lineage>
</organism>
<reference evidence="2 3" key="1">
    <citation type="journal article" date="2016" name="Nat. Commun.">
        <title>Thousands of microbial genomes shed light on interconnected biogeochemical processes in an aquifer system.</title>
        <authorList>
            <person name="Anantharaman K."/>
            <person name="Brown C.T."/>
            <person name="Hug L.A."/>
            <person name="Sharon I."/>
            <person name="Castelle C.J."/>
            <person name="Probst A.J."/>
            <person name="Thomas B.C."/>
            <person name="Singh A."/>
            <person name="Wilkins M.J."/>
            <person name="Karaoz U."/>
            <person name="Brodie E.L."/>
            <person name="Williams K.H."/>
            <person name="Hubbard S.S."/>
            <person name="Banfield J.F."/>
        </authorList>
    </citation>
    <scope>NUCLEOTIDE SEQUENCE [LARGE SCALE GENOMIC DNA]</scope>
</reference>
<dbReference type="SUPFAM" id="SSF101960">
    <property type="entry name" value="Stabilizer of iron transporter SufD"/>
    <property type="match status" value="1"/>
</dbReference>
<proteinExistence type="predicted"/>
<dbReference type="Pfam" id="PF01458">
    <property type="entry name" value="SUFBD_core"/>
    <property type="match status" value="1"/>
</dbReference>
<dbReference type="InterPro" id="IPR037284">
    <property type="entry name" value="SUF_FeS_clus_asmbl_SufBD_sf"/>
</dbReference>
<evidence type="ECO:0000313" key="2">
    <source>
        <dbReference type="EMBL" id="OGK53265.1"/>
    </source>
</evidence>
<comment type="caution">
    <text evidence="2">The sequence shown here is derived from an EMBL/GenBank/DDBJ whole genome shotgun (WGS) entry which is preliminary data.</text>
</comment>
<evidence type="ECO:0000259" key="1">
    <source>
        <dbReference type="Pfam" id="PF01458"/>
    </source>
</evidence>
<dbReference type="Proteomes" id="UP000177418">
    <property type="component" value="Unassembled WGS sequence"/>
</dbReference>
<dbReference type="GO" id="GO:0016226">
    <property type="term" value="P:iron-sulfur cluster assembly"/>
    <property type="evidence" value="ECO:0007669"/>
    <property type="project" value="InterPro"/>
</dbReference>
<feature type="domain" description="SUF system FeS cluster assembly SufBD core" evidence="1">
    <location>
        <begin position="33"/>
        <end position="169"/>
    </location>
</feature>
<dbReference type="PANTHER" id="PTHR43575:SF1">
    <property type="entry name" value="PROTEIN ABCI7, CHLOROPLASTIC"/>
    <property type="match status" value="1"/>
</dbReference>
<accession>A0A1F7JCG6</accession>
<dbReference type="InterPro" id="IPR055346">
    <property type="entry name" value="Fe-S_cluster_assembly_SufBD"/>
</dbReference>
<evidence type="ECO:0000313" key="3">
    <source>
        <dbReference type="Proteomes" id="UP000177418"/>
    </source>
</evidence>
<dbReference type="PANTHER" id="PTHR43575">
    <property type="entry name" value="PROTEIN ABCI7, CHLOROPLASTIC"/>
    <property type="match status" value="1"/>
</dbReference>
<dbReference type="AlphaFoldDB" id="A0A1F7JCG6"/>
<dbReference type="InterPro" id="IPR000825">
    <property type="entry name" value="SUF_FeS_clus_asmbl_SufBD_core"/>
</dbReference>
<dbReference type="EMBL" id="MGAV01000021">
    <property type="protein sequence ID" value="OGK53265.1"/>
    <property type="molecule type" value="Genomic_DNA"/>
</dbReference>